<evidence type="ECO:0000313" key="2">
    <source>
        <dbReference type="EMBL" id="CAA9993604.1"/>
    </source>
</evidence>
<sequence>MCPIMHTNMDTTPLNLSSGWPTISETAITKRLTSVMAQIKNKTEKFNAINFSNRPPKPTGRNPRHCDKRELKGSLFLLDE</sequence>
<feature type="region of interest" description="Disordered" evidence="1">
    <location>
        <begin position="49"/>
        <end position="73"/>
    </location>
</feature>
<dbReference type="EMBL" id="CADCXU010000850">
    <property type="protein sequence ID" value="CAA9993604.1"/>
    <property type="molecule type" value="Genomic_DNA"/>
</dbReference>
<name>A0A6H5FWT2_9HEMI</name>
<dbReference type="AlphaFoldDB" id="A0A6H5FWT2"/>
<gene>
    <name evidence="2" type="ORF">NTEN_LOCUS519</name>
</gene>
<evidence type="ECO:0000313" key="3">
    <source>
        <dbReference type="Proteomes" id="UP000479000"/>
    </source>
</evidence>
<evidence type="ECO:0000256" key="1">
    <source>
        <dbReference type="SAM" id="MobiDB-lite"/>
    </source>
</evidence>
<organism evidence="2 3">
    <name type="scientific">Nesidiocoris tenuis</name>
    <dbReference type="NCBI Taxonomy" id="355587"/>
    <lineage>
        <taxon>Eukaryota</taxon>
        <taxon>Metazoa</taxon>
        <taxon>Ecdysozoa</taxon>
        <taxon>Arthropoda</taxon>
        <taxon>Hexapoda</taxon>
        <taxon>Insecta</taxon>
        <taxon>Pterygota</taxon>
        <taxon>Neoptera</taxon>
        <taxon>Paraneoptera</taxon>
        <taxon>Hemiptera</taxon>
        <taxon>Heteroptera</taxon>
        <taxon>Panheteroptera</taxon>
        <taxon>Cimicomorpha</taxon>
        <taxon>Miridae</taxon>
        <taxon>Dicyphina</taxon>
        <taxon>Nesidiocoris</taxon>
    </lineage>
</organism>
<accession>A0A6H5FWT2</accession>
<proteinExistence type="predicted"/>
<dbReference type="Proteomes" id="UP000479000">
    <property type="component" value="Unassembled WGS sequence"/>
</dbReference>
<protein>
    <submittedName>
        <fullName evidence="2">Uncharacterized protein</fullName>
    </submittedName>
</protein>
<reference evidence="2 3" key="1">
    <citation type="submission" date="2020-02" db="EMBL/GenBank/DDBJ databases">
        <authorList>
            <person name="Ferguson B K."/>
        </authorList>
    </citation>
    <scope>NUCLEOTIDE SEQUENCE [LARGE SCALE GENOMIC DNA]</scope>
</reference>
<keyword evidence="3" id="KW-1185">Reference proteome</keyword>